<dbReference type="EMBL" id="CAJVPJ010000110">
    <property type="protein sequence ID" value="CAG8479450.1"/>
    <property type="molecule type" value="Genomic_DNA"/>
</dbReference>
<organism evidence="2 3">
    <name type="scientific">Paraglomus occultum</name>
    <dbReference type="NCBI Taxonomy" id="144539"/>
    <lineage>
        <taxon>Eukaryota</taxon>
        <taxon>Fungi</taxon>
        <taxon>Fungi incertae sedis</taxon>
        <taxon>Mucoromycota</taxon>
        <taxon>Glomeromycotina</taxon>
        <taxon>Glomeromycetes</taxon>
        <taxon>Paraglomerales</taxon>
        <taxon>Paraglomeraceae</taxon>
        <taxon>Paraglomus</taxon>
    </lineage>
</organism>
<feature type="compositionally biased region" description="Basic residues" evidence="1">
    <location>
        <begin position="1"/>
        <end position="10"/>
    </location>
</feature>
<dbReference type="Proteomes" id="UP000789572">
    <property type="component" value="Unassembled WGS sequence"/>
</dbReference>
<evidence type="ECO:0000256" key="1">
    <source>
        <dbReference type="SAM" id="MobiDB-lite"/>
    </source>
</evidence>
<feature type="region of interest" description="Disordered" evidence="1">
    <location>
        <begin position="1"/>
        <end position="228"/>
    </location>
</feature>
<feature type="compositionally biased region" description="Basic and acidic residues" evidence="1">
    <location>
        <begin position="123"/>
        <end position="135"/>
    </location>
</feature>
<evidence type="ECO:0000313" key="2">
    <source>
        <dbReference type="EMBL" id="CAG8479450.1"/>
    </source>
</evidence>
<name>A0A9N8ZBZ3_9GLOM</name>
<evidence type="ECO:0000313" key="3">
    <source>
        <dbReference type="Proteomes" id="UP000789572"/>
    </source>
</evidence>
<dbReference type="OrthoDB" id="2443945at2759"/>
<sequence length="373" mass="42574">MRSLKSKLTKTARPFCFKPSPTDRRFYTRDSSDPSKFRLKDTQWKKPATHDRDMNRLDLPIRDPIEAQRKPQRTQEELADVLQGFLHPNQHNSKSTARDIGSIRKSINSDTSYPRSGKPFKRFPSDRFASKDIRSPDGSSNWSTDRRYPKASQPLPFSRSPSRTDVPTPKRDWKSPRPPPWPKRLPAVEKPAQPWPRHDAPDQPFRAAPAPVTTPTPIQQPRPSVAPAVVDPQAPAEIIEPEVAAEEIDDLTDIGDVSRPKSKLVRRDEGRSKEGLSKRERFFKKKQEDELDDGLTYDELELSERKKEKKQTIKVEEKIKKEVYLPEAISVANLAKVIGLRLVLTSEVASLIALEYDLNPVINQDVAIDLFPK</sequence>
<reference evidence="2" key="1">
    <citation type="submission" date="2021-06" db="EMBL/GenBank/DDBJ databases">
        <authorList>
            <person name="Kallberg Y."/>
            <person name="Tangrot J."/>
            <person name="Rosling A."/>
        </authorList>
    </citation>
    <scope>NUCLEOTIDE SEQUENCE</scope>
    <source>
        <strain evidence="2">IA702</strain>
    </source>
</reference>
<accession>A0A9N8ZBZ3</accession>
<keyword evidence="3" id="KW-1185">Reference proteome</keyword>
<proteinExistence type="predicted"/>
<feature type="compositionally biased region" description="Polar residues" evidence="1">
    <location>
        <begin position="105"/>
        <end position="114"/>
    </location>
</feature>
<dbReference type="AlphaFoldDB" id="A0A9N8ZBZ3"/>
<comment type="caution">
    <text evidence="2">The sequence shown here is derived from an EMBL/GenBank/DDBJ whole genome shotgun (WGS) entry which is preliminary data.</text>
</comment>
<gene>
    <name evidence="2" type="ORF">POCULU_LOCUS1461</name>
</gene>
<feature type="compositionally biased region" description="Basic and acidic residues" evidence="1">
    <location>
        <begin position="21"/>
        <end position="76"/>
    </location>
</feature>
<protein>
    <submittedName>
        <fullName evidence="2">5572_t:CDS:1</fullName>
    </submittedName>
</protein>